<dbReference type="GO" id="GO:0016787">
    <property type="term" value="F:hydrolase activity"/>
    <property type="evidence" value="ECO:0007669"/>
    <property type="project" value="UniProtKB-KW"/>
</dbReference>
<dbReference type="RefSeq" id="WP_353402131.1">
    <property type="nucleotide sequence ID" value="NZ_BAABWU010000020.1"/>
</dbReference>
<feature type="domain" description="Serine aminopeptidase S33" evidence="1">
    <location>
        <begin position="29"/>
        <end position="147"/>
    </location>
</feature>
<dbReference type="Pfam" id="PF12146">
    <property type="entry name" value="Hydrolase_4"/>
    <property type="match status" value="1"/>
</dbReference>
<accession>A0ABQ0AR11</accession>
<dbReference type="PIRSF" id="PIRSF037442">
    <property type="entry name" value="UCP037442_abhydr"/>
    <property type="match status" value="1"/>
</dbReference>
<gene>
    <name evidence="2" type="ORF">NBRC116598_37540</name>
</gene>
<protein>
    <submittedName>
        <fullName evidence="2">Alpha/beta fold hydrolase</fullName>
    </submittedName>
</protein>
<dbReference type="Gene3D" id="3.40.50.1820">
    <property type="entry name" value="alpha/beta hydrolase"/>
    <property type="match status" value="1"/>
</dbReference>
<dbReference type="EMBL" id="BAABWU010000020">
    <property type="protein sequence ID" value="GAA6198309.1"/>
    <property type="molecule type" value="Genomic_DNA"/>
</dbReference>
<reference evidence="2 3" key="1">
    <citation type="submission" date="2024-04" db="EMBL/GenBank/DDBJ databases">
        <title>Draft genome sequence of Pseudophaeobacter arcticus NBRC 116598.</title>
        <authorList>
            <person name="Miyakawa T."/>
            <person name="Kusuya Y."/>
            <person name="Miura T."/>
        </authorList>
    </citation>
    <scope>NUCLEOTIDE SEQUENCE [LARGE SCALE GENOMIC DNA]</scope>
    <source>
        <strain evidence="2 3">SU-CL00105</strain>
    </source>
</reference>
<comment type="caution">
    <text evidence="2">The sequence shown here is derived from an EMBL/GenBank/DDBJ whole genome shotgun (WGS) entry which is preliminary data.</text>
</comment>
<keyword evidence="3" id="KW-1185">Reference proteome</keyword>
<dbReference type="InterPro" id="IPR029058">
    <property type="entry name" value="AB_hydrolase_fold"/>
</dbReference>
<proteinExistence type="predicted"/>
<evidence type="ECO:0000313" key="3">
    <source>
        <dbReference type="Proteomes" id="UP001441944"/>
    </source>
</evidence>
<dbReference type="InterPro" id="IPR022742">
    <property type="entry name" value="Hydrolase_4"/>
</dbReference>
<dbReference type="Proteomes" id="UP001441944">
    <property type="component" value="Unassembled WGS sequence"/>
</dbReference>
<name>A0ABQ0AR11_9RHOB</name>
<keyword evidence="2" id="KW-0378">Hydrolase</keyword>
<dbReference type="InterPro" id="IPR017208">
    <property type="entry name" value="UCP037442_abhydr"/>
</dbReference>
<sequence>MTQSTQREPTRFTTSDGVTLQGDLTSCDSPKLAVLISAGTGFPRQFYHAIAQFMAERGAIVLTYDYRGIAGSWQGDLAQSEIEYPDWGRYDMVAAVEHLSQAAPGLRITHLAHSVGGHFIGVMSNHQAIDRHAFVSVGTGYFGGHQIKNWPLEFYFWWILGSYSLVRWGYIKPVGGWQGEALPPRVFKTWRKWSQRRSYFRTDYEGLLKPQHYGDVTAPIRSWVFSDDPIATPRAARDLLAYYPNAAKSLQIRTPADIGVKRIGHEGAFRPGREALWLECWNWLSQDQVTD</sequence>
<organism evidence="2 3">
    <name type="scientific">Pseudophaeobacter arcticus</name>
    <dbReference type="NCBI Taxonomy" id="385492"/>
    <lineage>
        <taxon>Bacteria</taxon>
        <taxon>Pseudomonadati</taxon>
        <taxon>Pseudomonadota</taxon>
        <taxon>Alphaproteobacteria</taxon>
        <taxon>Rhodobacterales</taxon>
        <taxon>Paracoccaceae</taxon>
        <taxon>Pseudophaeobacter</taxon>
    </lineage>
</organism>
<evidence type="ECO:0000259" key="1">
    <source>
        <dbReference type="Pfam" id="PF12146"/>
    </source>
</evidence>
<evidence type="ECO:0000313" key="2">
    <source>
        <dbReference type="EMBL" id="GAA6198309.1"/>
    </source>
</evidence>
<dbReference type="SUPFAM" id="SSF53474">
    <property type="entry name" value="alpha/beta-Hydrolases"/>
    <property type="match status" value="1"/>
</dbReference>